<dbReference type="NCBIfam" id="NF033848">
    <property type="entry name" value="VgrG_rel"/>
    <property type="match status" value="1"/>
</dbReference>
<accession>A0ABV6ASR6</accession>
<dbReference type="Gene3D" id="4.10.220.110">
    <property type="match status" value="1"/>
</dbReference>
<dbReference type="Gene3D" id="2.30.110.50">
    <property type="match status" value="1"/>
</dbReference>
<dbReference type="SUPFAM" id="SSF69255">
    <property type="entry name" value="gp5 N-terminal domain-like"/>
    <property type="match status" value="1"/>
</dbReference>
<dbReference type="Pfam" id="PF05954">
    <property type="entry name" value="Phage_GPD"/>
    <property type="match status" value="1"/>
</dbReference>
<dbReference type="InterPro" id="IPR047702">
    <property type="entry name" value="VgrG-rel"/>
</dbReference>
<comment type="caution">
    <text evidence="3">The sequence shown here is derived from an EMBL/GenBank/DDBJ whole genome shotgun (WGS) entry which is preliminary data.</text>
</comment>
<dbReference type="EMBL" id="JBHLYR010000006">
    <property type="protein sequence ID" value="MFB9990542.1"/>
    <property type="molecule type" value="Genomic_DNA"/>
</dbReference>
<evidence type="ECO:0000256" key="1">
    <source>
        <dbReference type="SAM" id="MobiDB-lite"/>
    </source>
</evidence>
<dbReference type="Proteomes" id="UP001589733">
    <property type="component" value="Unassembled WGS sequence"/>
</dbReference>
<dbReference type="InterPro" id="IPR037026">
    <property type="entry name" value="Vgr_OB-fold_dom_sf"/>
</dbReference>
<name>A0ABV6ASR6_9DEIO</name>
<evidence type="ECO:0000259" key="2">
    <source>
        <dbReference type="Pfam" id="PF04717"/>
    </source>
</evidence>
<gene>
    <name evidence="3" type="ORF">ACFFLM_00885</name>
</gene>
<reference evidence="3 4" key="1">
    <citation type="submission" date="2024-09" db="EMBL/GenBank/DDBJ databases">
        <authorList>
            <person name="Sun Q."/>
            <person name="Mori K."/>
        </authorList>
    </citation>
    <scope>NUCLEOTIDE SEQUENCE [LARGE SCALE GENOMIC DNA]</scope>
    <source>
        <strain evidence="3 4">JCM 13503</strain>
    </source>
</reference>
<dbReference type="SUPFAM" id="SSF69279">
    <property type="entry name" value="Phage tail proteins"/>
    <property type="match status" value="1"/>
</dbReference>
<dbReference type="RefSeq" id="WP_380004566.1">
    <property type="nucleotide sequence ID" value="NZ_JBHLYR010000006.1"/>
</dbReference>
<evidence type="ECO:0000313" key="3">
    <source>
        <dbReference type="EMBL" id="MFB9990542.1"/>
    </source>
</evidence>
<keyword evidence="4" id="KW-1185">Reference proteome</keyword>
<feature type="domain" description="Gp5/Type VI secretion system Vgr protein OB-fold" evidence="2">
    <location>
        <begin position="388"/>
        <end position="461"/>
    </location>
</feature>
<protein>
    <submittedName>
        <fullName evidence="3">VgrG-related protein</fullName>
    </submittedName>
</protein>
<feature type="region of interest" description="Disordered" evidence="1">
    <location>
        <begin position="224"/>
        <end position="258"/>
    </location>
</feature>
<dbReference type="Gene3D" id="2.40.50.230">
    <property type="entry name" value="Gp5 N-terminal domain"/>
    <property type="match status" value="1"/>
</dbReference>
<dbReference type="Pfam" id="PF04717">
    <property type="entry name" value="Phage_base_V"/>
    <property type="match status" value="1"/>
</dbReference>
<evidence type="ECO:0000313" key="4">
    <source>
        <dbReference type="Proteomes" id="UP001589733"/>
    </source>
</evidence>
<sequence>MTASSGTQSPSNVRGAVAQLYLTLDGQTPPPELMQSLQEVVVDSSLTLPDSATVTFRDASIDLIDSDRLKLGAKLEVKAAVQRGGEQEAIFRGEIVEVEPQFEGHTQTLTVRAFDRLHRLARGNQTRSFQNVTDMDLVRKIASELGLKAEVGEARAVHDYVLQHNQSNLTFLRGRAARLGFVLYVEGDTLHCHAPKGEGTLELRWRENLSAFLPRLSSLDQTSRTTVRGWDPQKKQAVVAQAERGQGQAQVQDPTRSEQVSQSAFNLPAPETQSGTVVRQQGYADAMAQASRNRRAEGLVEATGVCGGTPRLTAGTTVKITGVGTRFEGEYVTSSVRHRYRTQQGYLTEFTISGGREEGVAALLGGAGASAGAAGGSGAAVGQTGFMIGIVTNNDDPQGQGRVKVKFPALTEKDESDWARVVSVGGGPTRGVMFTPEVNDEVLVGFEQGDIHFPYVLGGLWNGSDAPPKAKGEVVKSGRVTKRIIRSRLGHEIILDDSDSSPSILLKDKSGNEVLIDSKANLIKVSSKGRVEIRAQSGVLIDGGGGNVDVKGTLINLN</sequence>
<dbReference type="InterPro" id="IPR006531">
    <property type="entry name" value="Gp5/Vgr_OB"/>
</dbReference>
<organism evidence="3 4">
    <name type="scientific">Deinococcus oregonensis</name>
    <dbReference type="NCBI Taxonomy" id="1805970"/>
    <lineage>
        <taxon>Bacteria</taxon>
        <taxon>Thermotogati</taxon>
        <taxon>Deinococcota</taxon>
        <taxon>Deinococci</taxon>
        <taxon>Deinococcales</taxon>
        <taxon>Deinococcaceae</taxon>
        <taxon>Deinococcus</taxon>
    </lineage>
</organism>
<feature type="compositionally biased region" description="Polar residues" evidence="1">
    <location>
        <begin position="247"/>
        <end position="258"/>
    </location>
</feature>
<dbReference type="Gene3D" id="3.55.50.10">
    <property type="entry name" value="Baseplate protein-like domains"/>
    <property type="match status" value="1"/>
</dbReference>
<proteinExistence type="predicted"/>